<evidence type="ECO:0000256" key="2">
    <source>
        <dbReference type="ARBA" id="ARBA00022729"/>
    </source>
</evidence>
<evidence type="ECO:0000256" key="1">
    <source>
        <dbReference type="ARBA" id="ARBA00004459"/>
    </source>
</evidence>
<proteinExistence type="predicted"/>
<keyword evidence="4" id="KW-0564">Palmitate</keyword>
<feature type="chain" id="PRO_5047290892" evidence="7">
    <location>
        <begin position="21"/>
        <end position="62"/>
    </location>
</feature>
<reference evidence="8 9" key="1">
    <citation type="submission" date="2020-02" db="EMBL/GenBank/DDBJ databases">
        <title>Shewanella WXL01 sp. nov., a marine bacterium isolated from green algae in Luhuitou Fringing Reef (Northern South China Sea).</title>
        <authorList>
            <person name="Wang X."/>
        </authorList>
    </citation>
    <scope>NUCLEOTIDE SEQUENCE [LARGE SCALE GENOMIC DNA]</scope>
    <source>
        <strain evidence="8 9">MCCC 1A01895</strain>
    </source>
</reference>
<evidence type="ECO:0000256" key="4">
    <source>
        <dbReference type="ARBA" id="ARBA00023139"/>
    </source>
</evidence>
<sequence>MLRKMRLLLLFLLVSLSMTACGQKGALYIPKQPEVNKDAPIKDNVTVPTKEQQGDILPAQQQ</sequence>
<evidence type="ECO:0000256" key="3">
    <source>
        <dbReference type="ARBA" id="ARBA00023136"/>
    </source>
</evidence>
<keyword evidence="6 8" id="KW-0449">Lipoprotein</keyword>
<feature type="signal peptide" evidence="7">
    <location>
        <begin position="1"/>
        <end position="20"/>
    </location>
</feature>
<evidence type="ECO:0000256" key="6">
    <source>
        <dbReference type="ARBA" id="ARBA00023288"/>
    </source>
</evidence>
<comment type="caution">
    <text evidence="8">The sequence shown here is derived from an EMBL/GenBank/DDBJ whole genome shotgun (WGS) entry which is preliminary data.</text>
</comment>
<dbReference type="InterPro" id="IPR032831">
    <property type="entry name" value="LptM_cons"/>
</dbReference>
<organism evidence="8 9">
    <name type="scientific">Shewanella intestini</name>
    <dbReference type="NCBI Taxonomy" id="2017544"/>
    <lineage>
        <taxon>Bacteria</taxon>
        <taxon>Pseudomonadati</taxon>
        <taxon>Pseudomonadota</taxon>
        <taxon>Gammaproteobacteria</taxon>
        <taxon>Alteromonadales</taxon>
        <taxon>Shewanellaceae</taxon>
        <taxon>Shewanella</taxon>
    </lineage>
</organism>
<accession>A0ABS5I6E9</accession>
<dbReference type="EMBL" id="JAAIKR010000026">
    <property type="protein sequence ID" value="MBR9729607.1"/>
    <property type="molecule type" value="Genomic_DNA"/>
</dbReference>
<evidence type="ECO:0000313" key="9">
    <source>
        <dbReference type="Proteomes" id="UP000811844"/>
    </source>
</evidence>
<evidence type="ECO:0000256" key="7">
    <source>
        <dbReference type="SAM" id="SignalP"/>
    </source>
</evidence>
<keyword evidence="3" id="KW-0472">Membrane</keyword>
<dbReference type="Proteomes" id="UP000811844">
    <property type="component" value="Unassembled WGS sequence"/>
</dbReference>
<keyword evidence="5" id="KW-0998">Cell outer membrane</keyword>
<evidence type="ECO:0000256" key="5">
    <source>
        <dbReference type="ARBA" id="ARBA00023237"/>
    </source>
</evidence>
<protein>
    <submittedName>
        <fullName evidence="8">Lipoprotein</fullName>
    </submittedName>
</protein>
<dbReference type="PROSITE" id="PS51257">
    <property type="entry name" value="PROKAR_LIPOPROTEIN"/>
    <property type="match status" value="1"/>
</dbReference>
<dbReference type="NCBIfam" id="NF047847">
    <property type="entry name" value="SS_mature_LptM"/>
    <property type="match status" value="1"/>
</dbReference>
<keyword evidence="2 7" id="KW-0732">Signal</keyword>
<comment type="subcellular location">
    <subcellularLocation>
        <location evidence="1">Cell outer membrane</location>
        <topology evidence="1">Lipid-anchor</topology>
    </subcellularLocation>
</comment>
<gene>
    <name evidence="8" type="ORF">G3R48_16685</name>
</gene>
<name>A0ABS5I6E9_9GAMM</name>
<evidence type="ECO:0000313" key="8">
    <source>
        <dbReference type="EMBL" id="MBR9729607.1"/>
    </source>
</evidence>
<keyword evidence="9" id="KW-1185">Reference proteome</keyword>